<dbReference type="CDD" id="cd07730">
    <property type="entry name" value="metallo-hydrolase-like_MBL-fold"/>
    <property type="match status" value="1"/>
</dbReference>
<keyword evidence="4" id="KW-0378">Hydrolase</keyword>
<dbReference type="InterPro" id="IPR036866">
    <property type="entry name" value="RibonucZ/Hydroxyglut_hydro"/>
</dbReference>
<dbReference type="SMART" id="SM00849">
    <property type="entry name" value="Lactamase_B"/>
    <property type="match status" value="1"/>
</dbReference>
<dbReference type="Proteomes" id="UP000703269">
    <property type="component" value="Unassembled WGS sequence"/>
</dbReference>
<dbReference type="Gene3D" id="3.60.15.10">
    <property type="entry name" value="Ribonuclease Z/Hydroxyacylglutathione hydrolase-like"/>
    <property type="match status" value="1"/>
</dbReference>
<keyword evidence="8" id="KW-1185">Reference proteome</keyword>
<dbReference type="Pfam" id="PF00753">
    <property type="entry name" value="Lactamase_B"/>
    <property type="match status" value="1"/>
</dbReference>
<proteinExistence type="inferred from homology"/>
<dbReference type="SUPFAM" id="SSF56281">
    <property type="entry name" value="Metallo-hydrolase/oxidoreductase"/>
    <property type="match status" value="1"/>
</dbReference>
<dbReference type="InterPro" id="IPR001279">
    <property type="entry name" value="Metallo-B-lactamas"/>
</dbReference>
<evidence type="ECO:0000256" key="3">
    <source>
        <dbReference type="ARBA" id="ARBA00022723"/>
    </source>
</evidence>
<protein>
    <submittedName>
        <fullName evidence="7">MBL fold metallo-hydrolase</fullName>
    </submittedName>
</protein>
<evidence type="ECO:0000256" key="2">
    <source>
        <dbReference type="ARBA" id="ARBA00007749"/>
    </source>
</evidence>
<sequence length="311" mass="34287">MIVAPPVPLPPDADSQAYVTVHALLVGGLWLPYNEVFQDCINEPHTVGSEIPCFAFLITHPKYGRSLFDLGMRKHAKGWPPGVDAAVEAFDVARHCEEDVVDALRKGGVDPAEITKVIYSHLHWDHVGDPLPFKNASIVVGSDAKTLLENAYPKNPKSRIMELPAHMPADYIDFANPQQYARVAPWGPYERAVDVYSDGSFYLIDSPGHMPGHLSATARVAPDTFIFLAGDTCHNRLCFAPGERLVSEENHADIETARATVRRLVRLDTEYPNIVTIIAHDAALKEVLPFFPGPDLRQWALGEVGKRKVGA</sequence>
<dbReference type="OrthoDB" id="10250730at2759"/>
<name>A0A9P3LK58_9APHY</name>
<evidence type="ECO:0000256" key="1">
    <source>
        <dbReference type="ARBA" id="ARBA00001947"/>
    </source>
</evidence>
<evidence type="ECO:0000256" key="4">
    <source>
        <dbReference type="ARBA" id="ARBA00022801"/>
    </source>
</evidence>
<dbReference type="PANTHER" id="PTHR42978:SF2">
    <property type="entry name" value="102 KBASES UNSTABLE REGION: FROM 1 TO 119443"/>
    <property type="match status" value="1"/>
</dbReference>
<comment type="cofactor">
    <cofactor evidence="1">
        <name>Zn(2+)</name>
        <dbReference type="ChEBI" id="CHEBI:29105"/>
    </cofactor>
</comment>
<feature type="domain" description="Metallo-beta-lactamase" evidence="6">
    <location>
        <begin position="52"/>
        <end position="278"/>
    </location>
</feature>
<evidence type="ECO:0000313" key="7">
    <source>
        <dbReference type="EMBL" id="GJE97374.1"/>
    </source>
</evidence>
<dbReference type="PANTHER" id="PTHR42978">
    <property type="entry name" value="QUORUM-QUENCHING LACTONASE YTNP-RELATED-RELATED"/>
    <property type="match status" value="1"/>
</dbReference>
<reference evidence="7 8" key="1">
    <citation type="submission" date="2021-08" db="EMBL/GenBank/DDBJ databases">
        <title>Draft Genome Sequence of Phanerochaete sordida strain YK-624.</title>
        <authorList>
            <person name="Mori T."/>
            <person name="Dohra H."/>
            <person name="Suzuki T."/>
            <person name="Kawagishi H."/>
            <person name="Hirai H."/>
        </authorList>
    </citation>
    <scope>NUCLEOTIDE SEQUENCE [LARGE SCALE GENOMIC DNA]</scope>
    <source>
        <strain evidence="7 8">YK-624</strain>
    </source>
</reference>
<dbReference type="GO" id="GO:0016787">
    <property type="term" value="F:hydrolase activity"/>
    <property type="evidence" value="ECO:0007669"/>
    <property type="project" value="UniProtKB-KW"/>
</dbReference>
<evidence type="ECO:0000256" key="5">
    <source>
        <dbReference type="ARBA" id="ARBA00022833"/>
    </source>
</evidence>
<comment type="similarity">
    <text evidence="2">Belongs to the metallo-beta-lactamase superfamily.</text>
</comment>
<accession>A0A9P3LK58</accession>
<keyword evidence="5" id="KW-0862">Zinc</keyword>
<evidence type="ECO:0000313" key="8">
    <source>
        <dbReference type="Proteomes" id="UP000703269"/>
    </source>
</evidence>
<organism evidence="7 8">
    <name type="scientific">Phanerochaete sordida</name>
    <dbReference type="NCBI Taxonomy" id="48140"/>
    <lineage>
        <taxon>Eukaryota</taxon>
        <taxon>Fungi</taxon>
        <taxon>Dikarya</taxon>
        <taxon>Basidiomycota</taxon>
        <taxon>Agaricomycotina</taxon>
        <taxon>Agaricomycetes</taxon>
        <taxon>Polyporales</taxon>
        <taxon>Phanerochaetaceae</taxon>
        <taxon>Phanerochaete</taxon>
    </lineage>
</organism>
<dbReference type="EMBL" id="BPQB01000071">
    <property type="protein sequence ID" value="GJE97374.1"/>
    <property type="molecule type" value="Genomic_DNA"/>
</dbReference>
<dbReference type="AlphaFoldDB" id="A0A9P3LK58"/>
<gene>
    <name evidence="7" type="ORF">PsYK624_135900</name>
</gene>
<comment type="caution">
    <text evidence="7">The sequence shown here is derived from an EMBL/GenBank/DDBJ whole genome shotgun (WGS) entry which is preliminary data.</text>
</comment>
<evidence type="ECO:0000259" key="6">
    <source>
        <dbReference type="SMART" id="SM00849"/>
    </source>
</evidence>
<dbReference type="InterPro" id="IPR051013">
    <property type="entry name" value="MBL_superfamily_lactonases"/>
</dbReference>
<keyword evidence="3" id="KW-0479">Metal-binding</keyword>
<dbReference type="GO" id="GO:0046872">
    <property type="term" value="F:metal ion binding"/>
    <property type="evidence" value="ECO:0007669"/>
    <property type="project" value="UniProtKB-KW"/>
</dbReference>